<comment type="similarity">
    <text evidence="2">Belongs to the Tdpoz family.</text>
</comment>
<dbReference type="Gene3D" id="2.60.210.10">
    <property type="entry name" value="Apoptosis, Tumor Necrosis Factor Receptor Associated Protein 2, Chain A"/>
    <property type="match status" value="1"/>
</dbReference>
<dbReference type="Pfam" id="PF00651">
    <property type="entry name" value="BTB"/>
    <property type="match status" value="1"/>
</dbReference>
<proteinExistence type="inferred from homology"/>
<dbReference type="Pfam" id="PF22486">
    <property type="entry name" value="MATH_2"/>
    <property type="match status" value="1"/>
</dbReference>
<dbReference type="CDD" id="cd18280">
    <property type="entry name" value="BTB_POZ_BPM_plant"/>
    <property type="match status" value="1"/>
</dbReference>
<dbReference type="Gene3D" id="1.25.40.420">
    <property type="match status" value="1"/>
</dbReference>
<dbReference type="CDD" id="cd00121">
    <property type="entry name" value="MATH"/>
    <property type="match status" value="1"/>
</dbReference>
<dbReference type="PROSITE" id="PS50144">
    <property type="entry name" value="MATH"/>
    <property type="match status" value="1"/>
</dbReference>
<dbReference type="InterPro" id="IPR008974">
    <property type="entry name" value="TRAF-like"/>
</dbReference>
<dbReference type="Gene3D" id="3.30.710.10">
    <property type="entry name" value="Potassium Channel Kv1.1, Chain A"/>
    <property type="match status" value="1"/>
</dbReference>
<accession>A0AAV5ED23</accession>
<dbReference type="PANTHER" id="PTHR26379">
    <property type="entry name" value="BTB/POZ AND MATH DOMAIN-CONTAINING PROTEIN 1"/>
    <property type="match status" value="1"/>
</dbReference>
<dbReference type="InterPro" id="IPR002083">
    <property type="entry name" value="MATH/TRAF_dom"/>
</dbReference>
<evidence type="ECO:0000256" key="2">
    <source>
        <dbReference type="ARBA" id="ARBA00010846"/>
    </source>
</evidence>
<sequence>MSLSVFARCGKKPSHSASTLVVDSARGSHDLRIDGPSFAAGALAPTGQFLNSNAFTVGGRRWRVMYYPNGNRADDAGHVSVFLALDEEAVAGEEVMAVFDFSLLAESRGAFFLKTTKKVKRNSPVRYGFSSLQRTWGYPTFTKRDALQKLDCRKGNSFIIKCQLVVINGVRTEPEEKGASKSKVDSVPVPPPDLHKHLGNLLETKKDTDVVFDVGGETFAAHRFVLAARSPVFGAELFSEMKESGADGVIRIDDMEPEVFQALLCFAYTDSLPEMKKQEANAMYQHLLVAADRYGMDRLKLMCEDKLCKCIDVGRAATILTLADQHHCDGLKKACLDFLKAPANLRAVVASDGFEHLSTSCPSIKKDLLDSLAA</sequence>
<name>A0AAV5ED23_ELECO</name>
<reference evidence="5" key="2">
    <citation type="submission" date="2021-12" db="EMBL/GenBank/DDBJ databases">
        <title>Resequencing data analysis of finger millet.</title>
        <authorList>
            <person name="Hatakeyama M."/>
            <person name="Aluri S."/>
            <person name="Balachadran M.T."/>
            <person name="Sivarajan S.R."/>
            <person name="Poveda L."/>
            <person name="Shimizu-Inatsugi R."/>
            <person name="Schlapbach R."/>
            <person name="Sreeman S.M."/>
            <person name="Shimizu K.K."/>
        </authorList>
    </citation>
    <scope>NUCLEOTIDE SEQUENCE</scope>
</reference>
<protein>
    <submittedName>
        <fullName evidence="5">Uncharacterized protein</fullName>
    </submittedName>
</protein>
<dbReference type="PANTHER" id="PTHR26379:SF429">
    <property type="entry name" value="OS10G0428900 PROTEIN"/>
    <property type="match status" value="1"/>
</dbReference>
<dbReference type="InterPro" id="IPR045005">
    <property type="entry name" value="BPM1-6"/>
</dbReference>
<dbReference type="SUPFAM" id="SSF54695">
    <property type="entry name" value="POZ domain"/>
    <property type="match status" value="1"/>
</dbReference>
<organism evidence="5 6">
    <name type="scientific">Eleusine coracana subsp. coracana</name>
    <dbReference type="NCBI Taxonomy" id="191504"/>
    <lineage>
        <taxon>Eukaryota</taxon>
        <taxon>Viridiplantae</taxon>
        <taxon>Streptophyta</taxon>
        <taxon>Embryophyta</taxon>
        <taxon>Tracheophyta</taxon>
        <taxon>Spermatophyta</taxon>
        <taxon>Magnoliopsida</taxon>
        <taxon>Liliopsida</taxon>
        <taxon>Poales</taxon>
        <taxon>Poaceae</taxon>
        <taxon>PACMAD clade</taxon>
        <taxon>Chloridoideae</taxon>
        <taxon>Cynodonteae</taxon>
        <taxon>Eleusininae</taxon>
        <taxon>Eleusine</taxon>
    </lineage>
</organism>
<dbReference type="SMART" id="SM00225">
    <property type="entry name" value="BTB"/>
    <property type="match status" value="1"/>
</dbReference>
<keyword evidence="6" id="KW-1185">Reference proteome</keyword>
<dbReference type="Proteomes" id="UP001054889">
    <property type="component" value="Unassembled WGS sequence"/>
</dbReference>
<evidence type="ECO:0000313" key="6">
    <source>
        <dbReference type="Proteomes" id="UP001054889"/>
    </source>
</evidence>
<dbReference type="EMBL" id="BQKI01000075">
    <property type="protein sequence ID" value="GJN20628.1"/>
    <property type="molecule type" value="Genomic_DNA"/>
</dbReference>
<feature type="domain" description="MATH" evidence="4">
    <location>
        <begin position="26"/>
        <end position="170"/>
    </location>
</feature>
<evidence type="ECO:0000259" key="4">
    <source>
        <dbReference type="PROSITE" id="PS50144"/>
    </source>
</evidence>
<dbReference type="InterPro" id="IPR056423">
    <property type="entry name" value="BACK_BPM_SPOP"/>
</dbReference>
<dbReference type="Pfam" id="PF24570">
    <property type="entry name" value="BACK_BPM_SPOP"/>
    <property type="match status" value="1"/>
</dbReference>
<dbReference type="InterPro" id="IPR011333">
    <property type="entry name" value="SKP1/BTB/POZ_sf"/>
</dbReference>
<dbReference type="SUPFAM" id="SSF49599">
    <property type="entry name" value="TRAF domain-like"/>
    <property type="match status" value="1"/>
</dbReference>
<gene>
    <name evidence="5" type="primary">gb08028</name>
    <name evidence="5" type="ORF">PR202_gb08028</name>
</gene>
<dbReference type="AlphaFoldDB" id="A0AAV5ED23"/>
<reference evidence="5" key="1">
    <citation type="journal article" date="2018" name="DNA Res.">
        <title>Multiple hybrid de novo genome assembly of finger millet, an orphan allotetraploid crop.</title>
        <authorList>
            <person name="Hatakeyama M."/>
            <person name="Aluri S."/>
            <person name="Balachadran M.T."/>
            <person name="Sivarajan S.R."/>
            <person name="Patrignani A."/>
            <person name="Gruter S."/>
            <person name="Poveda L."/>
            <person name="Shimizu-Inatsugi R."/>
            <person name="Baeten J."/>
            <person name="Francoijs K.J."/>
            <person name="Nataraja K.N."/>
            <person name="Reddy Y.A.N."/>
            <person name="Phadnis S."/>
            <person name="Ravikumar R.L."/>
            <person name="Schlapbach R."/>
            <person name="Sreeman S.M."/>
            <person name="Shimizu K.K."/>
        </authorList>
    </citation>
    <scope>NUCLEOTIDE SEQUENCE</scope>
</reference>
<comment type="caution">
    <text evidence="5">The sequence shown here is derived from an EMBL/GenBank/DDBJ whole genome shotgun (WGS) entry which is preliminary data.</text>
</comment>
<dbReference type="InterPro" id="IPR000210">
    <property type="entry name" value="BTB/POZ_dom"/>
</dbReference>
<evidence type="ECO:0000259" key="3">
    <source>
        <dbReference type="PROSITE" id="PS50097"/>
    </source>
</evidence>
<evidence type="ECO:0000313" key="5">
    <source>
        <dbReference type="EMBL" id="GJN20628.1"/>
    </source>
</evidence>
<dbReference type="PROSITE" id="PS50097">
    <property type="entry name" value="BTB"/>
    <property type="match status" value="1"/>
</dbReference>
<feature type="domain" description="BTB" evidence="3">
    <location>
        <begin position="208"/>
        <end position="276"/>
    </location>
</feature>
<dbReference type="GO" id="GO:0016567">
    <property type="term" value="P:protein ubiquitination"/>
    <property type="evidence" value="ECO:0007669"/>
    <property type="project" value="InterPro"/>
</dbReference>
<evidence type="ECO:0000256" key="1">
    <source>
        <dbReference type="ARBA" id="ARBA00004906"/>
    </source>
</evidence>
<comment type="pathway">
    <text evidence="1">Protein modification; protein ubiquitination.</text>
</comment>